<evidence type="ECO:0000313" key="4">
    <source>
        <dbReference type="Proteomes" id="UP000005408"/>
    </source>
</evidence>
<evidence type="ECO:0000259" key="2">
    <source>
        <dbReference type="Pfam" id="PF20266"/>
    </source>
</evidence>
<reference evidence="3" key="1">
    <citation type="submission" date="2022-08" db="UniProtKB">
        <authorList>
            <consortium name="EnsemblMetazoa"/>
        </authorList>
    </citation>
    <scope>IDENTIFICATION</scope>
    <source>
        <strain evidence="3">05x7-T-G4-1.051#20</strain>
    </source>
</reference>
<accession>A0A8W8M165</accession>
<dbReference type="PANTHER" id="PTHR10656:SF69">
    <property type="entry name" value="MAB-21-LIKE HHH_H2TH-LIKE DOMAIN-CONTAINING PROTEIN"/>
    <property type="match status" value="1"/>
</dbReference>
<keyword evidence="4" id="KW-1185">Reference proteome</keyword>
<proteinExistence type="predicted"/>
<dbReference type="InterPro" id="IPR024810">
    <property type="entry name" value="MAB21L/cGLR"/>
</dbReference>
<dbReference type="CDD" id="cd22758">
    <property type="entry name" value="OTU_232R-like"/>
    <property type="match status" value="1"/>
</dbReference>
<feature type="region of interest" description="Disordered" evidence="1">
    <location>
        <begin position="1006"/>
        <end position="1027"/>
    </location>
</feature>
<protein>
    <recommendedName>
        <fullName evidence="2">Mab-21-like HhH/H2TH-like domain-containing protein</fullName>
    </recommendedName>
</protein>
<evidence type="ECO:0000256" key="1">
    <source>
        <dbReference type="SAM" id="MobiDB-lite"/>
    </source>
</evidence>
<dbReference type="SMART" id="SM01265">
    <property type="entry name" value="Mab-21"/>
    <property type="match status" value="1"/>
</dbReference>
<dbReference type="InterPro" id="IPR046906">
    <property type="entry name" value="Mab-21_HhH/H2TH-like"/>
</dbReference>
<dbReference type="PANTHER" id="PTHR10656">
    <property type="entry name" value="CELL FATE DETERMINING PROTEIN MAB21-RELATED"/>
    <property type="match status" value="1"/>
</dbReference>
<dbReference type="Gene3D" id="1.10.1410.40">
    <property type="match status" value="1"/>
</dbReference>
<sequence length="1027" mass="119808">MATEKVSRLIEKKRQSDTPLGFWRSETSSKQKTEEISVYNNFLIGTENGVTPSDRNLKYESTWQDFDEDAYNVTKGNMFCYELDETDYFDSEDEYWDNLRNKEIREELCPHCHSYHLPRSIHDFAACTYGEVYDMYPAFTPLVQAFAKEHKFEIHDIYEDELCVYRAMSDQFMINGCPGHTELSLRETVFEHLRRNPSNYGIHDSSFCAKDSWETSVKRIDKTRQWGFITILQVLADIYLLQISIFRFGHNDIRHSVITSERTEDALTKKIHIFLGHIGEFHFFSLRPLTWQTELPYKSQILRLLVTGSEKNKEERKNLLDRRLASLSQGHFPMSNLTQYVQFVLQCISFHEARCAQRSKHTYFEHIFKSYSGSDLQMEESEDIRRKLLEDQSQIDPLSGIHLYQLSFIVKHIFPYKMFHGGYMANHLFVIGTCKIYYHYLGSFADHSCLLLRDISRTQKIRQLQNERRKSGNKTRVAALKMDVLAVYGNDSVNGEPMPGHVYVLVDSSNTQPGYCRLRHLSSMQFDTDDNVLKIGSDIYQKAYRVTDRLRSEVDIENLRKLHCIGIPCYTFPFGRRLEEGKEKSDFPSRKLIASIIRTGCTLIPKHHPRSSCPDAEWQFNFSMAENLIFNSFTVAQRHGFFVLKVLLENMLNHFSFKTKHLKSVFFVACEEMPSSVWETNFCGCLLFVLGSLLSCLKARFLPNYFIPENNLIDCHSEYDVYTLCTIVEYIRLFPANVIQIVAEKYGYTYGSNLIKYVLSNVKYNIDKTTVFASFHDQVGPLTISTAKIWAKMGFYSTSLDLLEDRFEQSLLIPQTEMRQTSYSFRDFLVSALMEMKQKASRVLLARTFDMIMGSNVEDMILEKQDISLQMYLPWPIDPRLSWIKFPSADSSDLTTVARFLYQYSKREYWRQNKVLAELAITTAIQCIQETLKKDNLSDVRKKMLKKKLIVFYVHVYCVSTMNWKVRPLIYHMEDIENLCTEFPEMALVVSSMCRYTNQPEKSRKYSGMSRLGVSGRDSDLALESSP</sequence>
<name>A0A8W8M165_MAGGI</name>
<dbReference type="EnsemblMetazoa" id="G30098.1">
    <property type="protein sequence ID" value="G30098.1:cds"/>
    <property type="gene ID" value="G30098"/>
</dbReference>
<dbReference type="AlphaFoldDB" id="A0A8W8M165"/>
<dbReference type="Gene3D" id="3.90.70.80">
    <property type="match status" value="1"/>
</dbReference>
<dbReference type="Pfam" id="PF20266">
    <property type="entry name" value="Mab-21_C"/>
    <property type="match status" value="1"/>
</dbReference>
<organism evidence="3 4">
    <name type="scientific">Magallana gigas</name>
    <name type="common">Pacific oyster</name>
    <name type="synonym">Crassostrea gigas</name>
    <dbReference type="NCBI Taxonomy" id="29159"/>
    <lineage>
        <taxon>Eukaryota</taxon>
        <taxon>Metazoa</taxon>
        <taxon>Spiralia</taxon>
        <taxon>Lophotrochozoa</taxon>
        <taxon>Mollusca</taxon>
        <taxon>Bivalvia</taxon>
        <taxon>Autobranchia</taxon>
        <taxon>Pteriomorphia</taxon>
        <taxon>Ostreida</taxon>
        <taxon>Ostreoidea</taxon>
        <taxon>Ostreidae</taxon>
        <taxon>Magallana</taxon>
    </lineage>
</organism>
<dbReference type="Proteomes" id="UP000005408">
    <property type="component" value="Unassembled WGS sequence"/>
</dbReference>
<feature type="domain" description="Mab-21-like HhH/H2TH-like" evidence="2">
    <location>
        <begin position="642"/>
        <end position="721"/>
    </location>
</feature>
<evidence type="ECO:0000313" key="3">
    <source>
        <dbReference type="EnsemblMetazoa" id="G30098.1:cds"/>
    </source>
</evidence>